<dbReference type="Proteomes" id="UP000631114">
    <property type="component" value="Unassembled WGS sequence"/>
</dbReference>
<name>A0A835M1P1_9MAGN</name>
<sequence>MNNEVIVRENTESEALNFAVVAEIVVAEFTEGGLEAVNYADGTKVLNCVDGTWGFVYSLEGPRIWMLVGVLEDGGHLVVRFLDNPSGTTDNDQVPISNNYSVLADEDLMQLTSKDLKGCTAKVNQLIVNNELSIPQQLQQILNQVRVDLSLVMRDKSGDQDYQVWCHDSKGRFSTKSTFDAIRNRRQHVNWATSIWRPYLHPRISAIAWKLSQKSAATDDRVQQVRCPSFAGVAPYLVCYVILPHARTGLLSMVTMPLLYWRAAVIRAECESEAGKVISDATKEFGNGLIQLRILEAVRENVATLANSNNVIYLPKGMNAFLGLNPGQARW</sequence>
<feature type="domain" description="Reverse transcriptase zinc-binding" evidence="1">
    <location>
        <begin position="173"/>
        <end position="226"/>
    </location>
</feature>
<dbReference type="AlphaFoldDB" id="A0A835M1P1"/>
<organism evidence="2 3">
    <name type="scientific">Coptis chinensis</name>
    <dbReference type="NCBI Taxonomy" id="261450"/>
    <lineage>
        <taxon>Eukaryota</taxon>
        <taxon>Viridiplantae</taxon>
        <taxon>Streptophyta</taxon>
        <taxon>Embryophyta</taxon>
        <taxon>Tracheophyta</taxon>
        <taxon>Spermatophyta</taxon>
        <taxon>Magnoliopsida</taxon>
        <taxon>Ranunculales</taxon>
        <taxon>Ranunculaceae</taxon>
        <taxon>Coptidoideae</taxon>
        <taxon>Coptis</taxon>
    </lineage>
</organism>
<keyword evidence="3" id="KW-1185">Reference proteome</keyword>
<protein>
    <recommendedName>
        <fullName evidence="1">Reverse transcriptase zinc-binding domain-containing protein</fullName>
    </recommendedName>
</protein>
<reference evidence="2 3" key="1">
    <citation type="submission" date="2020-10" db="EMBL/GenBank/DDBJ databases">
        <title>The Coptis chinensis genome and diversification of protoberbering-type alkaloids.</title>
        <authorList>
            <person name="Wang B."/>
            <person name="Shu S."/>
            <person name="Song C."/>
            <person name="Liu Y."/>
        </authorList>
    </citation>
    <scope>NUCLEOTIDE SEQUENCE [LARGE SCALE GENOMIC DNA]</scope>
    <source>
        <strain evidence="2">HL-2020</strain>
        <tissue evidence="2">Leaf</tissue>
    </source>
</reference>
<evidence type="ECO:0000259" key="1">
    <source>
        <dbReference type="Pfam" id="PF13966"/>
    </source>
</evidence>
<evidence type="ECO:0000313" key="2">
    <source>
        <dbReference type="EMBL" id="KAF9615700.1"/>
    </source>
</evidence>
<evidence type="ECO:0000313" key="3">
    <source>
        <dbReference type="Proteomes" id="UP000631114"/>
    </source>
</evidence>
<accession>A0A835M1P1</accession>
<dbReference type="InterPro" id="IPR026960">
    <property type="entry name" value="RVT-Znf"/>
</dbReference>
<dbReference type="EMBL" id="JADFTS010000003">
    <property type="protein sequence ID" value="KAF9615700.1"/>
    <property type="molecule type" value="Genomic_DNA"/>
</dbReference>
<comment type="caution">
    <text evidence="2">The sequence shown here is derived from an EMBL/GenBank/DDBJ whole genome shotgun (WGS) entry which is preliminary data.</text>
</comment>
<dbReference type="OrthoDB" id="275637at2759"/>
<proteinExistence type="predicted"/>
<gene>
    <name evidence="2" type="ORF">IFM89_026115</name>
</gene>
<dbReference type="Pfam" id="PF13966">
    <property type="entry name" value="zf-RVT"/>
    <property type="match status" value="1"/>
</dbReference>